<gene>
    <name evidence="2" type="ORF">JMJ77_012263</name>
</gene>
<evidence type="ECO:0000256" key="1">
    <source>
        <dbReference type="SAM" id="MobiDB-lite"/>
    </source>
</evidence>
<dbReference type="EMBL" id="JAESDN010000014">
    <property type="protein sequence ID" value="KAG7041745.1"/>
    <property type="molecule type" value="Genomic_DNA"/>
</dbReference>
<name>A0A9P7QUF6_9PEZI</name>
<comment type="caution">
    <text evidence="2">The sequence shown here is derived from an EMBL/GenBank/DDBJ whole genome shotgun (WGS) entry which is preliminary data.</text>
</comment>
<feature type="compositionally biased region" description="Polar residues" evidence="1">
    <location>
        <begin position="1"/>
        <end position="13"/>
    </location>
</feature>
<reference evidence="2" key="1">
    <citation type="submission" date="2021-05" db="EMBL/GenBank/DDBJ databases">
        <title>Comparative genomics of three Colletotrichum scovillei strains and genetic complementation revealed genes involved fungal growth and virulence on chili pepper.</title>
        <authorList>
            <person name="Hsieh D.-K."/>
            <person name="Chuang S.-C."/>
            <person name="Chen C.-Y."/>
            <person name="Chao Y.-T."/>
            <person name="Lu M.-Y.J."/>
            <person name="Lee M.-H."/>
            <person name="Shih M.-C."/>
        </authorList>
    </citation>
    <scope>NUCLEOTIDE SEQUENCE</scope>
    <source>
        <strain evidence="2">Coll-153</strain>
    </source>
</reference>
<organism evidence="2 3">
    <name type="scientific">Colletotrichum scovillei</name>
    <dbReference type="NCBI Taxonomy" id="1209932"/>
    <lineage>
        <taxon>Eukaryota</taxon>
        <taxon>Fungi</taxon>
        <taxon>Dikarya</taxon>
        <taxon>Ascomycota</taxon>
        <taxon>Pezizomycotina</taxon>
        <taxon>Sordariomycetes</taxon>
        <taxon>Hypocreomycetidae</taxon>
        <taxon>Glomerellales</taxon>
        <taxon>Glomerellaceae</taxon>
        <taxon>Colletotrichum</taxon>
        <taxon>Colletotrichum acutatum species complex</taxon>
    </lineage>
</organism>
<dbReference type="Proteomes" id="UP000699042">
    <property type="component" value="Unassembled WGS sequence"/>
</dbReference>
<feature type="region of interest" description="Disordered" evidence="1">
    <location>
        <begin position="39"/>
        <end position="74"/>
    </location>
</feature>
<keyword evidence="3" id="KW-1185">Reference proteome</keyword>
<proteinExistence type="predicted"/>
<feature type="region of interest" description="Disordered" evidence="1">
    <location>
        <begin position="1"/>
        <end position="25"/>
    </location>
</feature>
<sequence>MVYITSSEFQQSFHDPPTQGPSTAPNIRKKLQVALHPGLSSNPLTITKPMSRLCQSNTHGPWMEEEGRGGPLDRVPVTSLRPIILNLVHPAPPQTVSLSVQASDHRPSVAEPCTHGTTTDASWIDGYAVRTTEHTTISRLQNIH</sequence>
<accession>A0A9P7QUF6</accession>
<evidence type="ECO:0000313" key="3">
    <source>
        <dbReference type="Proteomes" id="UP000699042"/>
    </source>
</evidence>
<protein>
    <submittedName>
        <fullName evidence="2">Uncharacterized protein</fullName>
    </submittedName>
</protein>
<dbReference type="AlphaFoldDB" id="A0A9P7QUF6"/>
<evidence type="ECO:0000313" key="2">
    <source>
        <dbReference type="EMBL" id="KAG7041745.1"/>
    </source>
</evidence>